<dbReference type="Pfam" id="PF00868">
    <property type="entry name" value="Transglut_N"/>
    <property type="match status" value="1"/>
</dbReference>
<feature type="domain" description="Transglutaminase N-terminal" evidence="2">
    <location>
        <begin position="11"/>
        <end position="67"/>
    </location>
</feature>
<proteinExistence type="inferred from homology"/>
<protein>
    <recommendedName>
        <fullName evidence="2">Transglutaminase N-terminal domain-containing protein</fullName>
    </recommendedName>
</protein>
<reference evidence="3" key="2">
    <citation type="submission" date="2025-09" db="UniProtKB">
        <authorList>
            <consortium name="Ensembl"/>
        </authorList>
    </citation>
    <scope>IDENTIFICATION</scope>
</reference>
<sequence length="90" mass="10220">MMDALLKVTGVDFLKSQNTRLHHTDAYDNQGLVVRRGQDFQLKLTFDRDLSATDLVNLLVSIGKWVAHPEQPWKAPEARELGSFSIIKQV</sequence>
<dbReference type="SUPFAM" id="SSF81296">
    <property type="entry name" value="E set domains"/>
    <property type="match status" value="1"/>
</dbReference>
<name>A0A8B9Q1R3_APTOW</name>
<reference evidence="3" key="1">
    <citation type="submission" date="2025-08" db="UniProtKB">
        <authorList>
            <consortium name="Ensembl"/>
        </authorList>
    </citation>
    <scope>IDENTIFICATION</scope>
</reference>
<accession>A0A8B9Q1R3</accession>
<dbReference type="Proteomes" id="UP000694424">
    <property type="component" value="Unplaced"/>
</dbReference>
<dbReference type="InterPro" id="IPR014756">
    <property type="entry name" value="Ig_E-set"/>
</dbReference>
<evidence type="ECO:0000313" key="3">
    <source>
        <dbReference type="Ensembl" id="ENSAOWP00000018202.1"/>
    </source>
</evidence>
<evidence type="ECO:0000259" key="2">
    <source>
        <dbReference type="Pfam" id="PF00868"/>
    </source>
</evidence>
<dbReference type="Gene3D" id="2.60.40.10">
    <property type="entry name" value="Immunoglobulins"/>
    <property type="match status" value="1"/>
</dbReference>
<evidence type="ECO:0000256" key="1">
    <source>
        <dbReference type="ARBA" id="ARBA00005968"/>
    </source>
</evidence>
<dbReference type="Ensembl" id="ENSAOWT00000020648.1">
    <property type="protein sequence ID" value="ENSAOWP00000018202.1"/>
    <property type="gene ID" value="ENSAOWG00000012436.1"/>
</dbReference>
<comment type="similarity">
    <text evidence="1">Belongs to the transglutaminase superfamily. Transglutaminase family.</text>
</comment>
<organism evidence="3 4">
    <name type="scientific">Apteryx owenii</name>
    <name type="common">Little spotted kiwi</name>
    <dbReference type="NCBI Taxonomy" id="8824"/>
    <lineage>
        <taxon>Eukaryota</taxon>
        <taxon>Metazoa</taxon>
        <taxon>Chordata</taxon>
        <taxon>Craniata</taxon>
        <taxon>Vertebrata</taxon>
        <taxon>Euteleostomi</taxon>
        <taxon>Archelosauria</taxon>
        <taxon>Archosauria</taxon>
        <taxon>Dinosauria</taxon>
        <taxon>Saurischia</taxon>
        <taxon>Theropoda</taxon>
        <taxon>Coelurosauria</taxon>
        <taxon>Aves</taxon>
        <taxon>Palaeognathae</taxon>
        <taxon>Apterygiformes</taxon>
        <taxon>Apterygidae</taxon>
        <taxon>Apteryx</taxon>
    </lineage>
</organism>
<keyword evidence="4" id="KW-1185">Reference proteome</keyword>
<dbReference type="InterPro" id="IPR001102">
    <property type="entry name" value="Transglutaminase_N"/>
</dbReference>
<dbReference type="AlphaFoldDB" id="A0A8B9Q1R3"/>
<dbReference type="InterPro" id="IPR013783">
    <property type="entry name" value="Ig-like_fold"/>
</dbReference>
<evidence type="ECO:0000313" key="4">
    <source>
        <dbReference type="Proteomes" id="UP000694424"/>
    </source>
</evidence>